<dbReference type="GO" id="GO:0005524">
    <property type="term" value="F:ATP binding"/>
    <property type="evidence" value="ECO:0007669"/>
    <property type="project" value="UniProtKB-KW"/>
</dbReference>
<dbReference type="InterPro" id="IPR027417">
    <property type="entry name" value="P-loop_NTPase"/>
</dbReference>
<dbReference type="PROSITE" id="PS00211">
    <property type="entry name" value="ABC_TRANSPORTER_1"/>
    <property type="match status" value="1"/>
</dbReference>
<dbReference type="EMBL" id="BJMU01000007">
    <property type="protein sequence ID" value="GEB83117.1"/>
    <property type="molecule type" value="Genomic_DNA"/>
</dbReference>
<keyword evidence="6" id="KW-1185">Reference proteome</keyword>
<feature type="domain" description="ABC transporter" evidence="4">
    <location>
        <begin position="6"/>
        <end position="244"/>
    </location>
</feature>
<dbReference type="Gene3D" id="3.40.50.300">
    <property type="entry name" value="P-loop containing nucleotide triphosphate hydrolases"/>
    <property type="match status" value="1"/>
</dbReference>
<dbReference type="Pfam" id="PF00005">
    <property type="entry name" value="ABC_tran"/>
    <property type="match status" value="1"/>
</dbReference>
<dbReference type="InterPro" id="IPR050093">
    <property type="entry name" value="ABC_SmlMolc_Importer"/>
</dbReference>
<dbReference type="RefSeq" id="WP_052944514.1">
    <property type="nucleotide sequence ID" value="NZ_BJMU01000007.1"/>
</dbReference>
<dbReference type="InterPro" id="IPR017871">
    <property type="entry name" value="ABC_transporter-like_CS"/>
</dbReference>
<evidence type="ECO:0000313" key="6">
    <source>
        <dbReference type="Proteomes" id="UP000317617"/>
    </source>
</evidence>
<name>A0A4Y3TPY2_9PROT</name>
<evidence type="ECO:0000256" key="2">
    <source>
        <dbReference type="ARBA" id="ARBA00022741"/>
    </source>
</evidence>
<dbReference type="Proteomes" id="UP000317617">
    <property type="component" value="Unassembled WGS sequence"/>
</dbReference>
<accession>A0A4Y3TPY2</accession>
<proteinExistence type="predicted"/>
<dbReference type="InterPro" id="IPR003439">
    <property type="entry name" value="ABC_transporter-like_ATP-bd"/>
</dbReference>
<evidence type="ECO:0000256" key="3">
    <source>
        <dbReference type="ARBA" id="ARBA00022840"/>
    </source>
</evidence>
<dbReference type="GO" id="GO:0016887">
    <property type="term" value="F:ATP hydrolysis activity"/>
    <property type="evidence" value="ECO:0007669"/>
    <property type="project" value="InterPro"/>
</dbReference>
<dbReference type="GO" id="GO:0015697">
    <property type="term" value="P:quaternary ammonium group transport"/>
    <property type="evidence" value="ECO:0007669"/>
    <property type="project" value="UniProtKB-ARBA"/>
</dbReference>
<dbReference type="SMART" id="SM00382">
    <property type="entry name" value="AAA"/>
    <property type="match status" value="1"/>
</dbReference>
<evidence type="ECO:0000256" key="1">
    <source>
        <dbReference type="ARBA" id="ARBA00022448"/>
    </source>
</evidence>
<keyword evidence="1" id="KW-0813">Transport</keyword>
<keyword evidence="2" id="KW-0547">Nucleotide-binding</keyword>
<sequence length="352" mass="39318">MDDNILTLDGIEKSHARTKVLRGITLKIPRGQFVLLMGASGSGKTTLLRIVAGLERPDSGSVALRSVVVDNPAGKVFVPPERRGLGMVFQDYALWPHLTCLENITAAIPSRSLFKARSERMERARSLVRDVSLEGLEERYPAQLSGGQQQRVGLARALAARPDLLLLDEPLSGLDVEIRGRMRDNIRQLVRKTSCSALFVTHDPVDVWRLADRVLMLEEGRIIQDATPDTLYGCPRSPRIARLTGAEGAFTVTLQKRDMQWGFESVTGFQPVTPVGLITEGPARAYIRPEGVRQINEGYVARRIDMTFEAGRWRVLWHLPQLGWSLHSLEPEIPPEQTCLAFDARHLFVYPV</sequence>
<evidence type="ECO:0000259" key="4">
    <source>
        <dbReference type="PROSITE" id="PS50893"/>
    </source>
</evidence>
<keyword evidence="3 5" id="KW-0067">ATP-binding</keyword>
<gene>
    <name evidence="5" type="ORF">AOR01nite_15940</name>
</gene>
<dbReference type="InterPro" id="IPR003593">
    <property type="entry name" value="AAA+_ATPase"/>
</dbReference>
<dbReference type="FunFam" id="3.40.50.300:FF:000425">
    <property type="entry name" value="Probable ABC transporter, ATP-binding subunit"/>
    <property type="match status" value="1"/>
</dbReference>
<evidence type="ECO:0000313" key="5">
    <source>
        <dbReference type="EMBL" id="GEB83117.1"/>
    </source>
</evidence>
<dbReference type="PANTHER" id="PTHR42781:SF4">
    <property type="entry name" value="SPERMIDINE_PUTRESCINE IMPORT ATP-BINDING PROTEIN POTA"/>
    <property type="match status" value="1"/>
</dbReference>
<dbReference type="SUPFAM" id="SSF52540">
    <property type="entry name" value="P-loop containing nucleoside triphosphate hydrolases"/>
    <property type="match status" value="1"/>
</dbReference>
<dbReference type="PANTHER" id="PTHR42781">
    <property type="entry name" value="SPERMIDINE/PUTRESCINE IMPORT ATP-BINDING PROTEIN POTA"/>
    <property type="match status" value="1"/>
</dbReference>
<dbReference type="PROSITE" id="PS50893">
    <property type="entry name" value="ABC_TRANSPORTER_2"/>
    <property type="match status" value="1"/>
</dbReference>
<organism evidence="5 6">
    <name type="scientific">Acetobacter orleanensis</name>
    <dbReference type="NCBI Taxonomy" id="104099"/>
    <lineage>
        <taxon>Bacteria</taxon>
        <taxon>Pseudomonadati</taxon>
        <taxon>Pseudomonadota</taxon>
        <taxon>Alphaproteobacteria</taxon>
        <taxon>Acetobacterales</taxon>
        <taxon>Acetobacteraceae</taxon>
        <taxon>Acetobacter</taxon>
    </lineage>
</organism>
<dbReference type="AlphaFoldDB" id="A0A4Y3TPY2"/>
<protein>
    <submittedName>
        <fullName evidence="5">ABC transporter ATP-binding protein</fullName>
    </submittedName>
</protein>
<comment type="caution">
    <text evidence="5">The sequence shown here is derived from an EMBL/GenBank/DDBJ whole genome shotgun (WGS) entry which is preliminary data.</text>
</comment>
<reference evidence="5 6" key="1">
    <citation type="submission" date="2019-06" db="EMBL/GenBank/DDBJ databases">
        <title>Whole genome shotgun sequence of Acetobacter orleanensis NBRC 13752.</title>
        <authorList>
            <person name="Hosoyama A."/>
            <person name="Uohara A."/>
            <person name="Ohji S."/>
            <person name="Ichikawa N."/>
        </authorList>
    </citation>
    <scope>NUCLEOTIDE SEQUENCE [LARGE SCALE GENOMIC DNA]</scope>
    <source>
        <strain evidence="5 6">NBRC 13752</strain>
    </source>
</reference>